<evidence type="ECO:0000256" key="1">
    <source>
        <dbReference type="SAM" id="MobiDB-lite"/>
    </source>
</evidence>
<reference evidence="2 3" key="1">
    <citation type="submission" date="2019-10" db="EMBL/GenBank/DDBJ databases">
        <title>Draft Genome Assembly of Rhodococcus zopfii DSM44189.</title>
        <authorList>
            <person name="Sutton J.M."/>
            <person name="Akob D.M."/>
            <person name="Bushman T.J."/>
        </authorList>
    </citation>
    <scope>NUCLEOTIDE SEQUENCE [LARGE SCALE GENOMIC DNA]</scope>
    <source>
        <strain evidence="2 3">DSM 44189</strain>
    </source>
</reference>
<dbReference type="Proteomes" id="UP001275440">
    <property type="component" value="Unassembled WGS sequence"/>
</dbReference>
<protein>
    <submittedName>
        <fullName evidence="2">Uncharacterized protein</fullName>
    </submittedName>
</protein>
<keyword evidence="3" id="KW-1185">Reference proteome</keyword>
<feature type="compositionally biased region" description="Basic and acidic residues" evidence="1">
    <location>
        <begin position="1"/>
        <end position="11"/>
    </location>
</feature>
<evidence type="ECO:0000313" key="3">
    <source>
        <dbReference type="Proteomes" id="UP001275440"/>
    </source>
</evidence>
<gene>
    <name evidence="2" type="ORF">F8M49_21645</name>
</gene>
<organism evidence="2 3">
    <name type="scientific">Rhodococcus zopfii</name>
    <dbReference type="NCBI Taxonomy" id="43772"/>
    <lineage>
        <taxon>Bacteria</taxon>
        <taxon>Bacillati</taxon>
        <taxon>Actinomycetota</taxon>
        <taxon>Actinomycetes</taxon>
        <taxon>Mycobacteriales</taxon>
        <taxon>Nocardiaceae</taxon>
        <taxon>Rhodococcus</taxon>
    </lineage>
</organism>
<proteinExistence type="predicted"/>
<sequence>MTPPDEIRPDRNPATGTLAGTPGQQALDRLTSLAGDRAALDAAERRLIETARDHGETWESLAAVLGKGSGQSMQQRYRRLGGHRSWPTRTTPPNAAPPPNAVAVDGAGRLWPVCTVAQLQPGDQMPRTLTELRKLDGTWVTITAIGEGTDPGMLTIEFDLPGDQQGTWPNADPDQATPVRRTSEILALKTSAQAVMWWEARDRGLNDELAEHLHPFGITPATIDDGDAVVAALHAATRDPGTCWQIARWNQRARQHLRPEPAQD</sequence>
<dbReference type="EMBL" id="WBMO01000003">
    <property type="protein sequence ID" value="MDV2477315.1"/>
    <property type="molecule type" value="Genomic_DNA"/>
</dbReference>
<name>A0ABU3WTH3_9NOCA</name>
<feature type="region of interest" description="Disordered" evidence="1">
    <location>
        <begin position="1"/>
        <end position="24"/>
    </location>
</feature>
<evidence type="ECO:0000313" key="2">
    <source>
        <dbReference type="EMBL" id="MDV2477315.1"/>
    </source>
</evidence>
<comment type="caution">
    <text evidence="2">The sequence shown here is derived from an EMBL/GenBank/DDBJ whole genome shotgun (WGS) entry which is preliminary data.</text>
</comment>
<accession>A0ABU3WTH3</accession>